<keyword evidence="1" id="KW-1133">Transmembrane helix</keyword>
<feature type="transmembrane region" description="Helical" evidence="1">
    <location>
        <begin position="189"/>
        <end position="209"/>
    </location>
</feature>
<evidence type="ECO:0000256" key="1">
    <source>
        <dbReference type="SAM" id="Phobius"/>
    </source>
</evidence>
<sequence length="252" mass="29528">MNLNIELYKFKEEIESEGSLANIFWHSPFLDTEKKKRKKKIFLWFFICSGIYFFLDLIVMIYLYSYLGDIITTIVISFFSFLPIFLFLGISVGKFYKVVGCKRYYNLRYKLCYGKLKELLQKSSISTSDIEEYVLPILETKGSDSNKESYSFKSFFKAVIPGIIVGIIVALFSFMIMNTSKASQDELYFFVKAWVCASFALLYVGLVVFKMLKSFDFISDVKGYKLVKSLLYDYLSAKNQTLQKYKTYKRKF</sequence>
<feature type="transmembrane region" description="Helical" evidence="1">
    <location>
        <begin position="41"/>
        <end position="64"/>
    </location>
</feature>
<feature type="transmembrane region" description="Helical" evidence="1">
    <location>
        <begin position="70"/>
        <end position="93"/>
    </location>
</feature>
<evidence type="ECO:0000313" key="2">
    <source>
        <dbReference type="EMBL" id="MDA7028510.1"/>
    </source>
</evidence>
<evidence type="ECO:0000313" key="3">
    <source>
        <dbReference type="Proteomes" id="UP001211894"/>
    </source>
</evidence>
<keyword evidence="3" id="KW-1185">Reference proteome</keyword>
<dbReference type="RefSeq" id="WP_270802190.1">
    <property type="nucleotide sequence ID" value="NZ_JAQFWW010000004.1"/>
</dbReference>
<dbReference type="EMBL" id="JAQKAB010000019">
    <property type="protein sequence ID" value="MDA7028510.1"/>
    <property type="molecule type" value="Genomic_DNA"/>
</dbReference>
<protein>
    <submittedName>
        <fullName evidence="2">Uncharacterized protein</fullName>
    </submittedName>
</protein>
<feature type="transmembrane region" description="Helical" evidence="1">
    <location>
        <begin position="155"/>
        <end position="177"/>
    </location>
</feature>
<dbReference type="Proteomes" id="UP001211894">
    <property type="component" value="Unassembled WGS sequence"/>
</dbReference>
<proteinExistence type="predicted"/>
<comment type="caution">
    <text evidence="2">The sequence shown here is derived from an EMBL/GenBank/DDBJ whole genome shotgun (WGS) entry which is preliminary data.</text>
</comment>
<name>A0ABT4X8J4_9BACI</name>
<accession>A0ABT4X8J4</accession>
<keyword evidence="1" id="KW-0472">Membrane</keyword>
<keyword evidence="1" id="KW-0812">Transmembrane</keyword>
<gene>
    <name evidence="2" type="ORF">PJ311_18385</name>
</gene>
<reference evidence="2 3" key="1">
    <citation type="submission" date="2023-01" db="EMBL/GenBank/DDBJ databases">
        <title>Bacillus changyiensis sp. nov., isolated from a coastal deposit.</title>
        <authorList>
            <person name="Xiao G."/>
            <person name="Lai Q."/>
            <person name="Hu Z."/>
            <person name="Shao Z."/>
        </authorList>
    </citation>
    <scope>NUCLEOTIDE SEQUENCE [LARGE SCALE GENOMIC DNA]</scope>
    <source>
        <strain evidence="2 3">CLL-7-23</strain>
    </source>
</reference>
<organism evidence="2 3">
    <name type="scientific">Bacillus changyiensis</name>
    <dbReference type="NCBI Taxonomy" id="3004103"/>
    <lineage>
        <taxon>Bacteria</taxon>
        <taxon>Bacillati</taxon>
        <taxon>Bacillota</taxon>
        <taxon>Bacilli</taxon>
        <taxon>Bacillales</taxon>
        <taxon>Bacillaceae</taxon>
        <taxon>Bacillus</taxon>
    </lineage>
</organism>